<dbReference type="RefSeq" id="WP_272422059.1">
    <property type="nucleotide sequence ID" value="NZ_JAGTJJ010000048.1"/>
</dbReference>
<accession>A0A9X3XAG7</accession>
<name>A0A9X3XAG7_9BACT</name>
<dbReference type="Proteomes" id="UP001151081">
    <property type="component" value="Unassembled WGS sequence"/>
</dbReference>
<keyword evidence="2" id="KW-1185">Reference proteome</keyword>
<evidence type="ECO:0000313" key="2">
    <source>
        <dbReference type="Proteomes" id="UP001151081"/>
    </source>
</evidence>
<proteinExistence type="predicted"/>
<gene>
    <name evidence="1" type="ORF">KEG57_42005</name>
</gene>
<dbReference type="AlphaFoldDB" id="A0A9X3XAG7"/>
<protein>
    <submittedName>
        <fullName evidence="1">Uncharacterized protein</fullName>
    </submittedName>
</protein>
<evidence type="ECO:0000313" key="1">
    <source>
        <dbReference type="EMBL" id="MDC3987117.1"/>
    </source>
</evidence>
<dbReference type="EMBL" id="JAGTJJ010000048">
    <property type="protein sequence ID" value="MDC3987117.1"/>
    <property type="molecule type" value="Genomic_DNA"/>
</dbReference>
<reference evidence="1 2" key="1">
    <citation type="submission" date="2021-04" db="EMBL/GenBank/DDBJ databases">
        <title>Genome analysis of Polyangium sp.</title>
        <authorList>
            <person name="Li Y."/>
            <person name="Wang J."/>
        </authorList>
    </citation>
    <scope>NUCLEOTIDE SEQUENCE [LARGE SCALE GENOMIC DNA]</scope>
    <source>
        <strain evidence="1 2">SDU14</strain>
    </source>
</reference>
<sequence length="60" mass="6115">MQRTAPYSLQDRPAHAAITYNDCDGIIDDDNPGGGVACTTPLPGICASGTLQCAPNAPPT</sequence>
<organism evidence="1 2">
    <name type="scientific">Polyangium jinanense</name>
    <dbReference type="NCBI Taxonomy" id="2829994"/>
    <lineage>
        <taxon>Bacteria</taxon>
        <taxon>Pseudomonadati</taxon>
        <taxon>Myxococcota</taxon>
        <taxon>Polyangia</taxon>
        <taxon>Polyangiales</taxon>
        <taxon>Polyangiaceae</taxon>
        <taxon>Polyangium</taxon>
    </lineage>
</organism>
<comment type="caution">
    <text evidence="1">The sequence shown here is derived from an EMBL/GenBank/DDBJ whole genome shotgun (WGS) entry which is preliminary data.</text>
</comment>